<dbReference type="Gene3D" id="3.60.15.10">
    <property type="entry name" value="Ribonuclease Z/Hydroxyacylglutathione hydrolase-like"/>
    <property type="match status" value="1"/>
</dbReference>
<dbReference type="AlphaFoldDB" id="A0A3E1NZR2"/>
<proteinExistence type="predicted"/>
<gene>
    <name evidence="1" type="ORF">DXN04_15835</name>
</gene>
<dbReference type="PANTHER" id="PTHR46504:SF2">
    <property type="entry name" value="TRNASE Z TRZ1"/>
    <property type="match status" value="1"/>
</dbReference>
<dbReference type="SUPFAM" id="SSF56281">
    <property type="entry name" value="Metallo-hydrolase/oxidoreductase"/>
    <property type="match status" value="1"/>
</dbReference>
<dbReference type="PANTHER" id="PTHR46504">
    <property type="entry name" value="TRNASE Z TRZ1"/>
    <property type="match status" value="1"/>
</dbReference>
<accession>A0A3E1NZR2</accession>
<keyword evidence="2" id="KW-1185">Reference proteome</keyword>
<name>A0A3E1NZR2_9BACT</name>
<dbReference type="InterPro" id="IPR036866">
    <property type="entry name" value="RibonucZ/Hydroxyglut_hydro"/>
</dbReference>
<dbReference type="OrthoDB" id="928739at2"/>
<dbReference type="RefSeq" id="WP_116854355.1">
    <property type="nucleotide sequence ID" value="NZ_QTJV01000006.1"/>
</dbReference>
<sequence length="290" mass="33281">MTLTISGYSTALFATWYFIEELGLLFDCGDGMIAAMLQKSRKIEHIFLSHPDRDHITGLLQVNQLNAREGFPIISYPRDSNSFPALRDFSVKFDPHVRGTVWQPLADKDRVWIKKDIYVEALRNNHVPAAEHVIKSLGFRVVQVKYKLKAEYLSLPPLEIKKAIDTLGREATHNQVETILLCYTGDTPAENFAYWNNAKILIHEATFLDDEMEMQSHRNKHSKLEDVIRGVKDIHVETLILGHFSSRYSREQIDSSIVALCQKYELRIPVYRVLPGQTVFDILSNKPLTV</sequence>
<evidence type="ECO:0000313" key="1">
    <source>
        <dbReference type="EMBL" id="RFM33431.1"/>
    </source>
</evidence>
<reference evidence="1 2" key="1">
    <citation type="submission" date="2018-08" db="EMBL/GenBank/DDBJ databases">
        <title>Chitinophaga sp. K20C18050901, a novel bacterium isolated from forest soil.</title>
        <authorList>
            <person name="Wang C."/>
        </authorList>
    </citation>
    <scope>NUCLEOTIDE SEQUENCE [LARGE SCALE GENOMIC DNA]</scope>
    <source>
        <strain evidence="1 2">K20C18050901</strain>
    </source>
</reference>
<comment type="caution">
    <text evidence="1">The sequence shown here is derived from an EMBL/GenBank/DDBJ whole genome shotgun (WGS) entry which is preliminary data.</text>
</comment>
<evidence type="ECO:0000313" key="2">
    <source>
        <dbReference type="Proteomes" id="UP000261174"/>
    </source>
</evidence>
<dbReference type="EMBL" id="QTJV01000006">
    <property type="protein sequence ID" value="RFM33431.1"/>
    <property type="molecule type" value="Genomic_DNA"/>
</dbReference>
<organism evidence="1 2">
    <name type="scientific">Chitinophaga silvisoli</name>
    <dbReference type="NCBI Taxonomy" id="2291814"/>
    <lineage>
        <taxon>Bacteria</taxon>
        <taxon>Pseudomonadati</taxon>
        <taxon>Bacteroidota</taxon>
        <taxon>Chitinophagia</taxon>
        <taxon>Chitinophagales</taxon>
        <taxon>Chitinophagaceae</taxon>
        <taxon>Chitinophaga</taxon>
    </lineage>
</organism>
<protein>
    <submittedName>
        <fullName evidence="1">RNAse Z</fullName>
    </submittedName>
</protein>
<dbReference type="Proteomes" id="UP000261174">
    <property type="component" value="Unassembled WGS sequence"/>
</dbReference>